<organism evidence="8 9">
    <name type="scientific">Tetraparma gracilis</name>
    <dbReference type="NCBI Taxonomy" id="2962635"/>
    <lineage>
        <taxon>Eukaryota</taxon>
        <taxon>Sar</taxon>
        <taxon>Stramenopiles</taxon>
        <taxon>Ochrophyta</taxon>
        <taxon>Bolidophyceae</taxon>
        <taxon>Parmales</taxon>
        <taxon>Triparmaceae</taxon>
        <taxon>Tetraparma</taxon>
    </lineage>
</organism>
<keyword evidence="9" id="KW-1185">Reference proteome</keyword>
<dbReference type="CDD" id="cd02248">
    <property type="entry name" value="Peptidase_C1A"/>
    <property type="match status" value="1"/>
</dbReference>
<keyword evidence="2" id="KW-0865">Zymogen</keyword>
<comment type="similarity">
    <text evidence="1">Belongs to the peptidase C1 family.</text>
</comment>
<dbReference type="InterPro" id="IPR014756">
    <property type="entry name" value="Ig_E-set"/>
</dbReference>
<dbReference type="Gene3D" id="3.90.70.10">
    <property type="entry name" value="Cysteine proteinases"/>
    <property type="match status" value="1"/>
</dbReference>
<gene>
    <name evidence="8" type="ORF">TeGR_g13802</name>
</gene>
<dbReference type="InterPro" id="IPR038765">
    <property type="entry name" value="Papain-like_cys_pep_sf"/>
</dbReference>
<dbReference type="PROSITE" id="PS00139">
    <property type="entry name" value="THIOL_PROTEASE_CYS"/>
    <property type="match status" value="1"/>
</dbReference>
<feature type="domain" description="Cathepsin propeptide inhibitor" evidence="7">
    <location>
        <begin position="168"/>
        <end position="224"/>
    </location>
</feature>
<sequence>MKFAAATAALLASGAAATDFSVCSGKTDSLGITSVDFSEMPVVPGSTLTIEVDATPKTEVTEGATLTFDIKLGAFVLYSVTKDFCADLGVTCPLPAGTPVTASVDVDVKSSSPSASVTAEVTAVNGDGKSLSCIDIPMTIAAQLGSEALPVTLDSSVNLTEELVATYFGAFKSKFGKEYSCEKEEATRMSHFGASLKRAQQRNVDSGDATFGVTKFSDMSVEEFKATMLTYKPEENKRFGDVRPAAASRNLRQKAWVAGEDSHDCRDDGSVTAVKDQGQCGSCWAFSTAEEVESAYFMAGNPLTELSVAQIVQCDTGDGGCNGGDTITGFDYVQSAGGLALDKDYPYAASIGRGKTGTCQDGFDVVDGTSVKEYRYATPECTTRKCDSQDEDTLAQNLSSDGPVSICVNAESWQDYTSGTLSSSSCGGNGYYKLDHCVQLIGYDGISGSDGYWIVRNSWADDWGVDGMIHLAFGDNTCGVADEATQLTLE</sequence>
<dbReference type="Proteomes" id="UP001165060">
    <property type="component" value="Unassembled WGS sequence"/>
</dbReference>
<proteinExistence type="inferred from homology"/>
<accession>A0ABQ6MBZ9</accession>
<evidence type="ECO:0000313" key="9">
    <source>
        <dbReference type="Proteomes" id="UP001165060"/>
    </source>
</evidence>
<dbReference type="SMART" id="SM00737">
    <property type="entry name" value="ML"/>
    <property type="match status" value="1"/>
</dbReference>
<dbReference type="Gene3D" id="2.60.40.770">
    <property type="match status" value="1"/>
</dbReference>
<name>A0ABQ6MBZ9_9STRA</name>
<evidence type="ECO:0000256" key="1">
    <source>
        <dbReference type="ARBA" id="ARBA00008455"/>
    </source>
</evidence>
<dbReference type="SUPFAM" id="SSF81296">
    <property type="entry name" value="E set domains"/>
    <property type="match status" value="1"/>
</dbReference>
<evidence type="ECO:0000259" key="6">
    <source>
        <dbReference type="SMART" id="SM00737"/>
    </source>
</evidence>
<dbReference type="InterPro" id="IPR000668">
    <property type="entry name" value="Peptidase_C1A_C"/>
</dbReference>
<evidence type="ECO:0000313" key="8">
    <source>
        <dbReference type="EMBL" id="GMI23460.1"/>
    </source>
</evidence>
<dbReference type="PRINTS" id="PR00705">
    <property type="entry name" value="PAPAIN"/>
</dbReference>
<dbReference type="SMART" id="SM00848">
    <property type="entry name" value="Inhibitor_I29"/>
    <property type="match status" value="1"/>
</dbReference>
<evidence type="ECO:0000256" key="4">
    <source>
        <dbReference type="SAM" id="SignalP"/>
    </source>
</evidence>
<dbReference type="Pfam" id="PF02221">
    <property type="entry name" value="E1_DerP2_DerF2"/>
    <property type="match status" value="1"/>
</dbReference>
<dbReference type="InterPro" id="IPR025660">
    <property type="entry name" value="Pept_his_AS"/>
</dbReference>
<feature type="domain" description="Peptidase C1A papain C-terminal" evidence="5">
    <location>
        <begin position="259"/>
        <end position="488"/>
    </location>
</feature>
<feature type="chain" id="PRO_5045514081" description="Peptidase C1A papain C-terminal domain-containing protein" evidence="4">
    <location>
        <begin position="18"/>
        <end position="490"/>
    </location>
</feature>
<reference evidence="8 9" key="1">
    <citation type="journal article" date="2023" name="Commun. Biol.">
        <title>Genome analysis of Parmales, the sister group of diatoms, reveals the evolutionary specialization of diatoms from phago-mixotrophs to photoautotrophs.</title>
        <authorList>
            <person name="Ban H."/>
            <person name="Sato S."/>
            <person name="Yoshikawa S."/>
            <person name="Yamada K."/>
            <person name="Nakamura Y."/>
            <person name="Ichinomiya M."/>
            <person name="Sato N."/>
            <person name="Blanc-Mathieu R."/>
            <person name="Endo H."/>
            <person name="Kuwata A."/>
            <person name="Ogata H."/>
        </authorList>
    </citation>
    <scope>NUCLEOTIDE SEQUENCE [LARGE SCALE GENOMIC DNA]</scope>
</reference>
<comment type="caution">
    <text evidence="8">The sequence shown here is derived from an EMBL/GenBank/DDBJ whole genome shotgun (WGS) entry which is preliminary data.</text>
</comment>
<evidence type="ECO:0000256" key="2">
    <source>
        <dbReference type="ARBA" id="ARBA00023145"/>
    </source>
</evidence>
<feature type="signal peptide" evidence="4">
    <location>
        <begin position="1"/>
        <end position="17"/>
    </location>
</feature>
<evidence type="ECO:0008006" key="10">
    <source>
        <dbReference type="Google" id="ProtNLM"/>
    </source>
</evidence>
<feature type="domain" description="MD-2-related lipid-recognition" evidence="6">
    <location>
        <begin position="20"/>
        <end position="138"/>
    </location>
</feature>
<dbReference type="InterPro" id="IPR013201">
    <property type="entry name" value="Prot_inhib_I29"/>
</dbReference>
<dbReference type="InterPro" id="IPR039417">
    <property type="entry name" value="Peptidase_C1A_papain-like"/>
</dbReference>
<dbReference type="PROSITE" id="PS00639">
    <property type="entry name" value="THIOL_PROTEASE_HIS"/>
    <property type="match status" value="1"/>
</dbReference>
<dbReference type="InterPro" id="IPR013128">
    <property type="entry name" value="Peptidase_C1A"/>
</dbReference>
<protein>
    <recommendedName>
        <fullName evidence="10">Peptidase C1A papain C-terminal domain-containing protein</fullName>
    </recommendedName>
</protein>
<evidence type="ECO:0000256" key="3">
    <source>
        <dbReference type="ARBA" id="ARBA00023157"/>
    </source>
</evidence>
<dbReference type="InterPro" id="IPR003172">
    <property type="entry name" value="ML_dom"/>
</dbReference>
<dbReference type="Pfam" id="PF08246">
    <property type="entry name" value="Inhibitor_I29"/>
    <property type="match status" value="1"/>
</dbReference>
<evidence type="ECO:0000259" key="7">
    <source>
        <dbReference type="SMART" id="SM00848"/>
    </source>
</evidence>
<evidence type="ECO:0000259" key="5">
    <source>
        <dbReference type="SMART" id="SM00645"/>
    </source>
</evidence>
<dbReference type="EMBL" id="BRYB01001333">
    <property type="protein sequence ID" value="GMI23460.1"/>
    <property type="molecule type" value="Genomic_DNA"/>
</dbReference>
<dbReference type="SMART" id="SM00645">
    <property type="entry name" value="Pept_C1"/>
    <property type="match status" value="1"/>
</dbReference>
<dbReference type="PANTHER" id="PTHR12411">
    <property type="entry name" value="CYSTEINE PROTEASE FAMILY C1-RELATED"/>
    <property type="match status" value="1"/>
</dbReference>
<dbReference type="Pfam" id="PF00112">
    <property type="entry name" value="Peptidase_C1"/>
    <property type="match status" value="1"/>
</dbReference>
<keyword evidence="3" id="KW-1015">Disulfide bond</keyword>
<dbReference type="SUPFAM" id="SSF54001">
    <property type="entry name" value="Cysteine proteinases"/>
    <property type="match status" value="1"/>
</dbReference>
<dbReference type="InterPro" id="IPR000169">
    <property type="entry name" value="Pept_cys_AS"/>
</dbReference>
<keyword evidence="4" id="KW-0732">Signal</keyword>